<keyword evidence="3" id="KW-0813">Transport</keyword>
<dbReference type="GO" id="GO:0015833">
    <property type="term" value="P:peptide transport"/>
    <property type="evidence" value="ECO:0007669"/>
    <property type="project" value="TreeGrafter"/>
</dbReference>
<dbReference type="SUPFAM" id="SSF53850">
    <property type="entry name" value="Periplasmic binding protein-like II"/>
    <property type="match status" value="1"/>
</dbReference>
<dbReference type="PIRSF" id="PIRSF002741">
    <property type="entry name" value="MppA"/>
    <property type="match status" value="1"/>
</dbReference>
<proteinExistence type="inferred from homology"/>
<reference evidence="6 7" key="1">
    <citation type="submission" date="2020-04" db="EMBL/GenBank/DDBJ databases">
        <title>Usitatibacter rugosus gen. nov., sp. nov. and Usitatibacter palustris sp. nov., novel members of Usitatibacteraceae fam. nov. within the order Nitrosomonadales isolated from soil.</title>
        <authorList>
            <person name="Huber K.J."/>
            <person name="Neumann-Schaal M."/>
            <person name="Geppert A."/>
            <person name="Luckner M."/>
            <person name="Wanner G."/>
            <person name="Overmann J."/>
        </authorList>
    </citation>
    <scope>NUCLEOTIDE SEQUENCE [LARGE SCALE GENOMIC DNA]</scope>
    <source>
        <strain evidence="6 7">0125_3</strain>
    </source>
</reference>
<name>A0A6M4GY16_9PROT</name>
<dbReference type="Pfam" id="PF00496">
    <property type="entry name" value="SBP_bac_5"/>
    <property type="match status" value="1"/>
</dbReference>
<dbReference type="EMBL" id="CP053069">
    <property type="protein sequence ID" value="QJR11798.1"/>
    <property type="molecule type" value="Genomic_DNA"/>
</dbReference>
<dbReference type="GO" id="GO:0030288">
    <property type="term" value="C:outer membrane-bounded periplasmic space"/>
    <property type="evidence" value="ECO:0007669"/>
    <property type="project" value="UniProtKB-ARBA"/>
</dbReference>
<dbReference type="InterPro" id="IPR039424">
    <property type="entry name" value="SBP_5"/>
</dbReference>
<evidence type="ECO:0000259" key="5">
    <source>
        <dbReference type="Pfam" id="PF00496"/>
    </source>
</evidence>
<feature type="domain" description="Solute-binding protein family 5" evidence="5">
    <location>
        <begin position="89"/>
        <end position="530"/>
    </location>
</feature>
<dbReference type="InterPro" id="IPR030678">
    <property type="entry name" value="Peptide/Ni-bd"/>
</dbReference>
<dbReference type="GO" id="GO:0043190">
    <property type="term" value="C:ATP-binding cassette (ABC) transporter complex"/>
    <property type="evidence" value="ECO:0007669"/>
    <property type="project" value="InterPro"/>
</dbReference>
<comment type="subcellular location">
    <subcellularLocation>
        <location evidence="1">Cell envelope</location>
    </subcellularLocation>
</comment>
<keyword evidence="7" id="KW-1185">Reference proteome</keyword>
<evidence type="ECO:0000256" key="1">
    <source>
        <dbReference type="ARBA" id="ARBA00004196"/>
    </source>
</evidence>
<evidence type="ECO:0000256" key="4">
    <source>
        <dbReference type="ARBA" id="ARBA00022729"/>
    </source>
</evidence>
<keyword evidence="4" id="KW-0732">Signal</keyword>
<dbReference type="PANTHER" id="PTHR30290:SF10">
    <property type="entry name" value="PERIPLASMIC OLIGOPEPTIDE-BINDING PROTEIN-RELATED"/>
    <property type="match status" value="1"/>
</dbReference>
<evidence type="ECO:0000256" key="2">
    <source>
        <dbReference type="ARBA" id="ARBA00005695"/>
    </source>
</evidence>
<dbReference type="GO" id="GO:1904680">
    <property type="term" value="F:peptide transmembrane transporter activity"/>
    <property type="evidence" value="ECO:0007669"/>
    <property type="project" value="TreeGrafter"/>
</dbReference>
<protein>
    <submittedName>
        <fullName evidence="6">Heme-binding protein A</fullName>
    </submittedName>
</protein>
<gene>
    <name evidence="6" type="primary">hbpA_6</name>
    <name evidence="6" type="ORF">DSM104443_02881</name>
</gene>
<dbReference type="Gene3D" id="3.90.76.10">
    <property type="entry name" value="Dipeptide-binding Protein, Domain 1"/>
    <property type="match status" value="1"/>
</dbReference>
<evidence type="ECO:0000256" key="3">
    <source>
        <dbReference type="ARBA" id="ARBA00022448"/>
    </source>
</evidence>
<dbReference type="InterPro" id="IPR000914">
    <property type="entry name" value="SBP_5_dom"/>
</dbReference>
<dbReference type="KEGG" id="uru:DSM104443_02881"/>
<organism evidence="6 7">
    <name type="scientific">Usitatibacter rugosus</name>
    <dbReference type="NCBI Taxonomy" id="2732067"/>
    <lineage>
        <taxon>Bacteria</taxon>
        <taxon>Pseudomonadati</taxon>
        <taxon>Pseudomonadota</taxon>
        <taxon>Betaproteobacteria</taxon>
        <taxon>Nitrosomonadales</taxon>
        <taxon>Usitatibacteraceae</taxon>
        <taxon>Usitatibacter</taxon>
    </lineage>
</organism>
<comment type="similarity">
    <text evidence="2">Belongs to the bacterial solute-binding protein 5 family.</text>
</comment>
<dbReference type="AlphaFoldDB" id="A0A6M4GY16"/>
<evidence type="ECO:0000313" key="7">
    <source>
        <dbReference type="Proteomes" id="UP000501534"/>
    </source>
</evidence>
<evidence type="ECO:0000313" key="6">
    <source>
        <dbReference type="EMBL" id="QJR11798.1"/>
    </source>
</evidence>
<dbReference type="PANTHER" id="PTHR30290">
    <property type="entry name" value="PERIPLASMIC BINDING COMPONENT OF ABC TRANSPORTER"/>
    <property type="match status" value="1"/>
</dbReference>
<dbReference type="Gene3D" id="3.10.105.10">
    <property type="entry name" value="Dipeptide-binding Protein, Domain 3"/>
    <property type="match status" value="1"/>
</dbReference>
<sequence>MGVSMWDPAAMIRDSSVFIRVYPWILPFALVLSLASAKAADVRKVVRYASPSAEAKLDPVAESDEASGGIMQVIFDPLLTYDFLARPAKLKPNTAVALPEVTDEGATYTLRIKPGIFFTPDPAFGGKPRELTAEDYVFSIKRMFDPKVRSTWLFLVEGKIRGGDEAMKRAKETGRFDFDAPMEGLQALDRYTVRIRLVTGDYSFAYVLAMVPTGALAREVVERYSEDVSGHPIGTGPFLLREWVRGSRVVLDANPTYREDYFDGEPGPDEESRKVHAALQGKRLPLVGRIEFFTVEEAQPRWLAFLNGETDYLRPFPQEYASFAIPGGKVAPALAKKGYYAVPDEIAYTTYTTLNTQEKIGGVPNALGGFTPERIALRRAIAHAWRIDEQVTILDKHTSRRAYTPLPPAVSGHDPHFVSPTLEYNPAKAKALLDMFGFVDRDGDGYRENPDGTPLSFDHASYPTLRERQRNELWKKSMDDIGLRVTFNTVEKLPSLRKLAQLGRVQSFSYGWIADFPDGENFLQLLWKGSINQVNYAMFDLPEYNALYEKMKRLPDGPERSALMARMVKLILVYVPWVVETYKTETILVQPWILNFRKHPFNHEPWKYLDVDLERRARG</sequence>
<accession>A0A6M4GY16</accession>
<dbReference type="Gene3D" id="3.40.190.10">
    <property type="entry name" value="Periplasmic binding protein-like II"/>
    <property type="match status" value="1"/>
</dbReference>
<dbReference type="Proteomes" id="UP000501534">
    <property type="component" value="Chromosome"/>
</dbReference>